<dbReference type="SUPFAM" id="SSF55486">
    <property type="entry name" value="Metalloproteases ('zincins'), catalytic domain"/>
    <property type="match status" value="1"/>
</dbReference>
<comment type="caution">
    <text evidence="2">The sequence shown here is derived from an EMBL/GenBank/DDBJ whole genome shotgun (WGS) entry which is preliminary data.</text>
</comment>
<evidence type="ECO:0000313" key="3">
    <source>
        <dbReference type="Proteomes" id="UP000623842"/>
    </source>
</evidence>
<name>A0A919BKS5_9GAMM</name>
<organism evidence="2 3">
    <name type="scientific">Thalassotalea marina</name>
    <dbReference type="NCBI Taxonomy" id="1673741"/>
    <lineage>
        <taxon>Bacteria</taxon>
        <taxon>Pseudomonadati</taxon>
        <taxon>Pseudomonadota</taxon>
        <taxon>Gammaproteobacteria</taxon>
        <taxon>Alteromonadales</taxon>
        <taxon>Colwelliaceae</taxon>
        <taxon>Thalassotalea</taxon>
    </lineage>
</organism>
<evidence type="ECO:0000313" key="2">
    <source>
        <dbReference type="EMBL" id="GHF95764.1"/>
    </source>
</evidence>
<dbReference type="RefSeq" id="WP_189771097.1">
    <property type="nucleotide sequence ID" value="NZ_BNCK01000005.1"/>
</dbReference>
<accession>A0A919BKS5</accession>
<proteinExistence type="predicted"/>
<evidence type="ECO:0008006" key="4">
    <source>
        <dbReference type="Google" id="ProtNLM"/>
    </source>
</evidence>
<gene>
    <name evidence="2" type="ORF">GCM10017161_25100</name>
</gene>
<keyword evidence="3" id="KW-1185">Reference proteome</keyword>
<reference evidence="2" key="1">
    <citation type="journal article" date="2014" name="Int. J. Syst. Evol. Microbiol.">
        <title>Complete genome sequence of Corynebacterium casei LMG S-19264T (=DSM 44701T), isolated from a smear-ripened cheese.</title>
        <authorList>
            <consortium name="US DOE Joint Genome Institute (JGI-PGF)"/>
            <person name="Walter F."/>
            <person name="Albersmeier A."/>
            <person name="Kalinowski J."/>
            <person name="Ruckert C."/>
        </authorList>
    </citation>
    <scope>NUCLEOTIDE SEQUENCE</scope>
    <source>
        <strain evidence="2">KCTC 42731</strain>
    </source>
</reference>
<dbReference type="Proteomes" id="UP000623842">
    <property type="component" value="Unassembled WGS sequence"/>
</dbReference>
<feature type="chain" id="PRO_5037884987" description="PEP-CTERM sorting domain-containing protein" evidence="1">
    <location>
        <begin position="22"/>
        <end position="264"/>
    </location>
</feature>
<dbReference type="EMBL" id="BNCK01000005">
    <property type="protein sequence ID" value="GHF95764.1"/>
    <property type="molecule type" value="Genomic_DNA"/>
</dbReference>
<protein>
    <recommendedName>
        <fullName evidence="4">PEP-CTERM sorting domain-containing protein</fullName>
    </recommendedName>
</protein>
<reference evidence="2" key="2">
    <citation type="submission" date="2020-09" db="EMBL/GenBank/DDBJ databases">
        <authorList>
            <person name="Sun Q."/>
            <person name="Kim S."/>
        </authorList>
    </citation>
    <scope>NUCLEOTIDE SEQUENCE</scope>
    <source>
        <strain evidence="2">KCTC 42731</strain>
    </source>
</reference>
<sequence length="264" mass="28034">MKILHIIVLFLILCCSLNANALLIKLDFSTNSSTDMWGNTTNSFDVNQASGLGESFNTMTSAILAAVKQDYYSTSYNFITANQQLDIDFMIAGVDTDVSAIDANHYTMQIGSRVAGPHGGLGVACYFCVANGSAPINTIFGSVFSNTIFSALLPAAGGIWDLNEAVNAIAGTLSHEIAHGLGLLHPSGPASNPGESIYGIMATGASPTSMPNAERLKNRAFSDDNMEVLIRNIGLRTVQIPEPAGFVLFTLALLLLPLKRIEKS</sequence>
<dbReference type="AlphaFoldDB" id="A0A919BKS5"/>
<keyword evidence="1" id="KW-0732">Signal</keyword>
<evidence type="ECO:0000256" key="1">
    <source>
        <dbReference type="SAM" id="SignalP"/>
    </source>
</evidence>
<feature type="signal peptide" evidence="1">
    <location>
        <begin position="1"/>
        <end position="21"/>
    </location>
</feature>